<evidence type="ECO:0000313" key="3">
    <source>
        <dbReference type="Proteomes" id="UP001465976"/>
    </source>
</evidence>
<dbReference type="Proteomes" id="UP001465976">
    <property type="component" value="Unassembled WGS sequence"/>
</dbReference>
<name>A0ABR3EJA4_9AGAR</name>
<dbReference type="InterPro" id="IPR036322">
    <property type="entry name" value="WD40_repeat_dom_sf"/>
</dbReference>
<keyword evidence="1" id="KW-0812">Transmembrane</keyword>
<dbReference type="Gene3D" id="2.130.10.10">
    <property type="entry name" value="YVTN repeat-like/Quinoprotein amine dehydrogenase"/>
    <property type="match status" value="1"/>
</dbReference>
<comment type="caution">
    <text evidence="2">The sequence shown here is derived from an EMBL/GenBank/DDBJ whole genome shotgun (WGS) entry which is preliminary data.</text>
</comment>
<keyword evidence="1" id="KW-1133">Transmembrane helix</keyword>
<dbReference type="SUPFAM" id="SSF50978">
    <property type="entry name" value="WD40 repeat-like"/>
    <property type="match status" value="1"/>
</dbReference>
<sequence>MYRRFIHRHTFRDPKDSVHALAFSSHAKFLAAAGMSGLYVWHTKTHLGAPVPLRYCNVEVVDEKHVMTAILWLYFEGSERHMLVLGGLLGDLVALSWNEARQSFEHAGRALPNTNQTQIISMNCQAQTIESGGAARIAICYANKSVATWKIDSTGDITKLYSVTLPSMTTISTHFNSKGQVLAFGQHGGDMALLNEATGDTIWQKKIPDQQAIHDVVIDEERDRMVLSTGRDYRVYSLSETKPLHVLKNDLASLLATVPKRIAFTGDRKLVIVGTDRGEAVLFSVEEGIMKRKFKYPRGGLVQTVAGYSDQTYDYVAIAGSTQEWESDVIFHSKYKASLFAWPKAPSQTVCSWFILVVAALALLVMNLLVEVEFRSPVSWRPKELSMVSSEILSPSASSWFRKTEWL</sequence>
<protein>
    <recommendedName>
        <fullName evidence="4">WD40 repeat-like protein</fullName>
    </recommendedName>
</protein>
<evidence type="ECO:0008006" key="4">
    <source>
        <dbReference type="Google" id="ProtNLM"/>
    </source>
</evidence>
<dbReference type="InterPro" id="IPR015943">
    <property type="entry name" value="WD40/YVTN_repeat-like_dom_sf"/>
</dbReference>
<dbReference type="EMBL" id="JBAHYK010004151">
    <property type="protein sequence ID" value="KAL0562963.1"/>
    <property type="molecule type" value="Genomic_DNA"/>
</dbReference>
<organism evidence="2 3">
    <name type="scientific">Marasmius crinis-equi</name>
    <dbReference type="NCBI Taxonomy" id="585013"/>
    <lineage>
        <taxon>Eukaryota</taxon>
        <taxon>Fungi</taxon>
        <taxon>Dikarya</taxon>
        <taxon>Basidiomycota</taxon>
        <taxon>Agaricomycotina</taxon>
        <taxon>Agaricomycetes</taxon>
        <taxon>Agaricomycetidae</taxon>
        <taxon>Agaricales</taxon>
        <taxon>Marasmiineae</taxon>
        <taxon>Marasmiaceae</taxon>
        <taxon>Marasmius</taxon>
    </lineage>
</organism>
<proteinExistence type="predicted"/>
<evidence type="ECO:0000256" key="1">
    <source>
        <dbReference type="SAM" id="Phobius"/>
    </source>
</evidence>
<gene>
    <name evidence="2" type="ORF">V5O48_019115</name>
</gene>
<feature type="transmembrane region" description="Helical" evidence="1">
    <location>
        <begin position="353"/>
        <end position="374"/>
    </location>
</feature>
<keyword evidence="1" id="KW-0472">Membrane</keyword>
<keyword evidence="3" id="KW-1185">Reference proteome</keyword>
<evidence type="ECO:0000313" key="2">
    <source>
        <dbReference type="EMBL" id="KAL0562963.1"/>
    </source>
</evidence>
<accession>A0ABR3EJA4</accession>
<reference evidence="2 3" key="1">
    <citation type="submission" date="2024-02" db="EMBL/GenBank/DDBJ databases">
        <title>A draft genome for the cacao thread blight pathogen Marasmius crinis-equi.</title>
        <authorList>
            <person name="Cohen S.P."/>
            <person name="Baruah I.K."/>
            <person name="Amoako-Attah I."/>
            <person name="Bukari Y."/>
            <person name="Meinhardt L.W."/>
            <person name="Bailey B.A."/>
        </authorList>
    </citation>
    <scope>NUCLEOTIDE SEQUENCE [LARGE SCALE GENOMIC DNA]</scope>
    <source>
        <strain evidence="2 3">GH-76</strain>
    </source>
</reference>